<dbReference type="KEGG" id="gbm:Gbem_3482"/>
<sequence length="130" mass="14461">MGEGRSVKTALLLVASLAFVHPALAESLKAADSIVVSQDPYRSVEIYAYDKNGDPALASLLHMVFIRPLKTPPEFNAYRYFMGIDCKRQIFKVKRMSVNGGPMVELNNDWQTVSVGGVTEPDTWFKHVCP</sequence>
<evidence type="ECO:0000313" key="3">
    <source>
        <dbReference type="Proteomes" id="UP000008825"/>
    </source>
</evidence>
<reference evidence="2 3" key="1">
    <citation type="submission" date="2008-07" db="EMBL/GenBank/DDBJ databases">
        <title>Complete sequence of Geobacter bemidjiensis BEM.</title>
        <authorList>
            <consortium name="US DOE Joint Genome Institute"/>
            <person name="Lucas S."/>
            <person name="Copeland A."/>
            <person name="Lapidus A."/>
            <person name="Glavina del Rio T."/>
            <person name="Dalin E."/>
            <person name="Tice H."/>
            <person name="Bruce D."/>
            <person name="Goodwin L."/>
            <person name="Pitluck S."/>
            <person name="Kiss H."/>
            <person name="Brettin T."/>
            <person name="Detter J.C."/>
            <person name="Han C."/>
            <person name="Kuske C.R."/>
            <person name="Schmutz J."/>
            <person name="Larimer F."/>
            <person name="Land M."/>
            <person name="Hauser L."/>
            <person name="Kyrpides N."/>
            <person name="Lykidis A."/>
            <person name="Lovley D."/>
            <person name="Richardson P."/>
        </authorList>
    </citation>
    <scope>NUCLEOTIDE SEQUENCE [LARGE SCALE GENOMIC DNA]</scope>
    <source>
        <strain evidence="3">ATCC BAA-1014 / DSM 16622 / JCM 12645 / Bem</strain>
    </source>
</reference>
<name>B5EC19_CITBB</name>
<keyword evidence="3" id="KW-1185">Reference proteome</keyword>
<accession>B5EC19</accession>
<dbReference type="Proteomes" id="UP000008825">
    <property type="component" value="Chromosome"/>
</dbReference>
<feature type="chain" id="PRO_5002832358" evidence="1">
    <location>
        <begin position="26"/>
        <end position="130"/>
    </location>
</feature>
<dbReference type="EMBL" id="CP001124">
    <property type="protein sequence ID" value="ACH40475.2"/>
    <property type="molecule type" value="Genomic_DNA"/>
</dbReference>
<gene>
    <name evidence="2" type="ordered locus">Gbem_3482</name>
</gene>
<reference evidence="2 3" key="2">
    <citation type="journal article" date="2010" name="BMC Genomics">
        <title>The genome of Geobacter bemidjiensis, exemplar for the subsurface clade of Geobacter species that predominate in Fe(III)-reducing subsurface environments.</title>
        <authorList>
            <person name="Aklujkar M."/>
            <person name="Young N.D."/>
            <person name="Holmes D."/>
            <person name="Chavan M."/>
            <person name="Risso C."/>
            <person name="Kiss H.E."/>
            <person name="Han C.S."/>
            <person name="Land M.L."/>
            <person name="Lovley D.R."/>
        </authorList>
    </citation>
    <scope>NUCLEOTIDE SEQUENCE [LARGE SCALE GENOMIC DNA]</scope>
    <source>
        <strain evidence="3">ATCC BAA-1014 / DSM 16622 / JCM 12645 / Bem</strain>
    </source>
</reference>
<evidence type="ECO:0000256" key="1">
    <source>
        <dbReference type="SAM" id="SignalP"/>
    </source>
</evidence>
<proteinExistence type="predicted"/>
<evidence type="ECO:0000313" key="2">
    <source>
        <dbReference type="EMBL" id="ACH40475.2"/>
    </source>
</evidence>
<feature type="signal peptide" evidence="1">
    <location>
        <begin position="1"/>
        <end position="25"/>
    </location>
</feature>
<dbReference type="HOGENOM" id="CLU_1935018_0_0_7"/>
<dbReference type="AlphaFoldDB" id="B5EC19"/>
<organism evidence="2 3">
    <name type="scientific">Citrifermentans bemidjiense (strain ATCC BAA-1014 / DSM 16622 / JCM 12645 / Bem)</name>
    <name type="common">Geobacter bemidjiensis</name>
    <dbReference type="NCBI Taxonomy" id="404380"/>
    <lineage>
        <taxon>Bacteria</taxon>
        <taxon>Pseudomonadati</taxon>
        <taxon>Thermodesulfobacteriota</taxon>
        <taxon>Desulfuromonadia</taxon>
        <taxon>Geobacterales</taxon>
        <taxon>Geobacteraceae</taxon>
        <taxon>Citrifermentans</taxon>
    </lineage>
</organism>
<keyword evidence="1" id="KW-0732">Signal</keyword>
<protein>
    <submittedName>
        <fullName evidence="2">Uncharacterized protein</fullName>
    </submittedName>
</protein>